<feature type="compositionally biased region" description="Acidic residues" evidence="11">
    <location>
        <begin position="605"/>
        <end position="629"/>
    </location>
</feature>
<dbReference type="InterPro" id="IPR011009">
    <property type="entry name" value="Kinase-like_dom_sf"/>
</dbReference>
<dbReference type="eggNOG" id="KOG0615">
    <property type="taxonomic scope" value="Eukaryota"/>
</dbReference>
<dbReference type="PANTHER" id="PTHR24350">
    <property type="entry name" value="SERINE/THREONINE-PROTEIN KINASE IAL-RELATED"/>
    <property type="match status" value="1"/>
</dbReference>
<dbReference type="PROSITE" id="PS50006">
    <property type="entry name" value="FHA_DOMAIN"/>
    <property type="match status" value="1"/>
</dbReference>
<dbReference type="PROSITE" id="PS00108">
    <property type="entry name" value="PROTEIN_KINASE_ST"/>
    <property type="match status" value="1"/>
</dbReference>
<dbReference type="SMART" id="SM00240">
    <property type="entry name" value="FHA"/>
    <property type="match status" value="1"/>
</dbReference>
<feature type="region of interest" description="Disordered" evidence="11">
    <location>
        <begin position="1241"/>
        <end position="1261"/>
    </location>
</feature>
<keyword evidence="6 8" id="KW-0067">ATP-binding</keyword>
<evidence type="ECO:0000256" key="3">
    <source>
        <dbReference type="ARBA" id="ARBA00022679"/>
    </source>
</evidence>
<evidence type="ECO:0000256" key="11">
    <source>
        <dbReference type="SAM" id="MobiDB-lite"/>
    </source>
</evidence>
<evidence type="ECO:0000256" key="9">
    <source>
        <dbReference type="PIRSR" id="PIRSR630616-3"/>
    </source>
</evidence>
<evidence type="ECO:0000259" key="13">
    <source>
        <dbReference type="PROSITE" id="PS50011"/>
    </source>
</evidence>
<dbReference type="Proteomes" id="UP000008066">
    <property type="component" value="Unassembled WGS sequence"/>
</dbReference>
<feature type="domain" description="Protein kinase" evidence="13">
    <location>
        <begin position="289"/>
        <end position="574"/>
    </location>
</feature>
<dbReference type="OMA" id="PRRDNEY"/>
<name>G0S0D9_CHATD</name>
<keyword evidence="2" id="KW-0723">Serine/threonine-protein kinase</keyword>
<dbReference type="FunFam" id="3.30.200.20:FF:000470">
    <property type="entry name" value="Serine/threonine-protein kinase RAD53"/>
    <property type="match status" value="1"/>
</dbReference>
<sequence>MDLENSQATQENALDPRRLGGQNSGFSDEDISDIICLLLPYSEAARRQLRNIAATENANRIVERENVGQLDLDYALEEDMRDIARIQPVLGEHYIALRFSTPVKDPLQGFTFGRNPTLCDVCFRNDPRRRLSNVHFRIYLNEFGVLMLEDLSTNGTSVDEVLLKKKDSPARETKRTLQSGSKIQIFMHQDSMDLVFIVRIPIRHGACQEAYERNLQAYMAQRERLANETIVPGPGGRVDIFKPAAQKNGERNVNKVVARREQADGMPVKQPSRLRTEAIPRPWNGSNKYNRVCEIGRGAFATVYKVTLKLTGHPYAAKELDKRRFMKNGVLDQKVENEMKIMQKVKHPHIVNYIEHLDWDDRLLIIIMDFVGGGDLGKLIAEHGPLSEPATKIMARQLLDALGYLHSMNITHRDVKPDNILVQSFDPFVVKLTDFGLSKMVDNDQTFLRTFCGTLLYCAPEVYSEYAEYDNHGRRHPRNRRLRPATGPRYHNAVDVWSLGGVLFYALTKTPPFPARNGASHSELLHQIMTKPLNVEPLKQANISNEGIDFLKRMLNRRPENRATIPELLNHPWLEGVALPPIDQVADEELPANASQLSLEDNANETEGADDVELQVPSDDEINDEDDEEVVRQTDHEDEGESEKENQTLGPANGRQRRLFGEVNPSAVGSSGGIRAERLNLPVTAPSSESSRETEVLERPAEIKDSFESDSDSTPRQPTSRLPPGAGGSRRGSLRSINSNESRSVEELNNMTFDVASQSLGGAESILGNLNMKSRAASAAPSHSIGDVTSSKRKPPSDLGEEGEAQATESRRTLKRLRSQPAAPPAILDLPVAPGEYELLVQVPCIRNHSCRQIDNPVHKSTFWSARDRSTWHLNYPEMTQLQFDAFNMAAAARNEEFGPGKTPLWSLAVKYFPPTNRERVGDKSRVPRRPLDDLRLPPTAGRNGISDDVPDTQRCQDIRPPMPIFSEPGRPVIACLQSAAVSAIQGISVLITEAMISWGRAMSNTRSYIPRTEGKVPKNALKILLWKPGFDPVKNFRPWNRQGEDEESLYFYIATKATQGISINGVPLPSWNPKATDDACRYWMRLHDGDRITVWQTADGLTRTELIFWCGWGGSSKPRGSASVNRPCLVADDIAQQLDEVCYRAERKMRGLSEHDLKMEEANHDLEVRLAHIDAERQRSRDFEVRRQEACRALGVNPHRRHSPPVGVGLTICSAAAAAANGEGSSSVAGGYSSYNRTVPALRHTSPPTASDLLRAARGG</sequence>
<evidence type="ECO:0000256" key="6">
    <source>
        <dbReference type="ARBA" id="ARBA00022840"/>
    </source>
</evidence>
<evidence type="ECO:0000256" key="4">
    <source>
        <dbReference type="ARBA" id="ARBA00022741"/>
    </source>
</evidence>
<feature type="compositionally biased region" description="Basic and acidic residues" evidence="11">
    <location>
        <begin position="919"/>
        <end position="936"/>
    </location>
</feature>
<feature type="region of interest" description="Disordered" evidence="11">
    <location>
        <begin position="919"/>
        <end position="955"/>
    </location>
</feature>
<evidence type="ECO:0000256" key="5">
    <source>
        <dbReference type="ARBA" id="ARBA00022777"/>
    </source>
</evidence>
<dbReference type="InterPro" id="IPR008271">
    <property type="entry name" value="Ser/Thr_kinase_AS"/>
</dbReference>
<dbReference type="HOGENOM" id="CLU_003637_0_0_1"/>
<feature type="binding site" evidence="8 10">
    <location>
        <position position="318"/>
    </location>
    <ligand>
        <name>ATP</name>
        <dbReference type="ChEBI" id="CHEBI:30616"/>
    </ligand>
</feature>
<dbReference type="OrthoDB" id="504170at2759"/>
<keyword evidence="5" id="KW-0418">Kinase</keyword>
<dbReference type="SUPFAM" id="SSF56112">
    <property type="entry name" value="Protein kinase-like (PK-like)"/>
    <property type="match status" value="1"/>
</dbReference>
<feature type="compositionally biased region" description="Basic and acidic residues" evidence="11">
    <location>
        <begin position="690"/>
        <end position="707"/>
    </location>
</feature>
<dbReference type="InterPro" id="IPR030616">
    <property type="entry name" value="Aur-like"/>
</dbReference>
<evidence type="ECO:0000256" key="7">
    <source>
        <dbReference type="PIRSR" id="PIRSR630616-1"/>
    </source>
</evidence>
<dbReference type="KEGG" id="cthr:CTHT_0009670"/>
<dbReference type="Pfam" id="PF00069">
    <property type="entry name" value="Pkinase"/>
    <property type="match status" value="1"/>
</dbReference>
<dbReference type="InterPro" id="IPR000253">
    <property type="entry name" value="FHA_dom"/>
</dbReference>
<evidence type="ECO:0000256" key="10">
    <source>
        <dbReference type="PROSITE-ProRule" id="PRU10141"/>
    </source>
</evidence>
<dbReference type="Gene3D" id="1.10.510.10">
    <property type="entry name" value="Transferase(Phosphotransferase) domain 1"/>
    <property type="match status" value="1"/>
</dbReference>
<feature type="compositionally biased region" description="Polar residues" evidence="11">
    <location>
        <begin position="1"/>
        <end position="12"/>
    </location>
</feature>
<dbReference type="SUPFAM" id="SSF49879">
    <property type="entry name" value="SMAD/FHA domain"/>
    <property type="match status" value="1"/>
</dbReference>
<dbReference type="EMBL" id="GL988037">
    <property type="protein sequence ID" value="EGS23300.1"/>
    <property type="molecule type" value="Genomic_DNA"/>
</dbReference>
<accession>G0S0D9</accession>
<dbReference type="GO" id="GO:0004674">
    <property type="term" value="F:protein serine/threonine kinase activity"/>
    <property type="evidence" value="ECO:0007669"/>
    <property type="project" value="UniProtKB-KW"/>
</dbReference>
<evidence type="ECO:0000256" key="2">
    <source>
        <dbReference type="ARBA" id="ARBA00022527"/>
    </source>
</evidence>
<dbReference type="SMART" id="SM00220">
    <property type="entry name" value="S_TKc"/>
    <property type="match status" value="1"/>
</dbReference>
<evidence type="ECO:0000259" key="12">
    <source>
        <dbReference type="PROSITE" id="PS50006"/>
    </source>
</evidence>
<feature type="region of interest" description="Disordered" evidence="11">
    <location>
        <begin position="1"/>
        <end position="22"/>
    </location>
</feature>
<proteinExistence type="inferred from homology"/>
<keyword evidence="15" id="KW-1185">Reference proteome</keyword>
<keyword evidence="4 8" id="KW-0547">Nucleotide-binding</keyword>
<feature type="binding site" evidence="8">
    <location>
        <position position="434"/>
    </location>
    <ligand>
        <name>ATP</name>
        <dbReference type="ChEBI" id="CHEBI:30616"/>
    </ligand>
</feature>
<dbReference type="STRING" id="759272.G0S0D9"/>
<dbReference type="Pfam" id="PF00498">
    <property type="entry name" value="FHA"/>
    <property type="match status" value="1"/>
</dbReference>
<evidence type="ECO:0000313" key="15">
    <source>
        <dbReference type="Proteomes" id="UP000008066"/>
    </source>
</evidence>
<organism evidence="15">
    <name type="scientific">Chaetomium thermophilum (strain DSM 1495 / CBS 144.50 / IMI 039719)</name>
    <name type="common">Thermochaetoides thermophila</name>
    <dbReference type="NCBI Taxonomy" id="759272"/>
    <lineage>
        <taxon>Eukaryota</taxon>
        <taxon>Fungi</taxon>
        <taxon>Dikarya</taxon>
        <taxon>Ascomycota</taxon>
        <taxon>Pezizomycotina</taxon>
        <taxon>Sordariomycetes</taxon>
        <taxon>Sordariomycetidae</taxon>
        <taxon>Sordariales</taxon>
        <taxon>Chaetomiaceae</taxon>
        <taxon>Thermochaetoides</taxon>
    </lineage>
</organism>
<dbReference type="AlphaFoldDB" id="G0S0D9"/>
<dbReference type="RefSeq" id="XP_006691491.1">
    <property type="nucleotide sequence ID" value="XM_006691428.1"/>
</dbReference>
<feature type="region of interest" description="Disordered" evidence="11">
    <location>
        <begin position="605"/>
        <end position="743"/>
    </location>
</feature>
<comment type="similarity">
    <text evidence="1">Belongs to the protein kinase superfamily. CAMK Ser/Thr protein kinase family. CHEK2 subfamily.</text>
</comment>
<keyword evidence="3" id="KW-0808">Transferase</keyword>
<feature type="region of interest" description="Disordered" evidence="11">
    <location>
        <begin position="777"/>
        <end position="820"/>
    </location>
</feature>
<feature type="cross-link" description="Glycyl lysine isopeptide (Lys-Gly) (interchain with G-Cter in SUMO2)" evidence="9">
    <location>
        <position position="416"/>
    </location>
</feature>
<dbReference type="PROSITE" id="PS00107">
    <property type="entry name" value="PROTEIN_KINASE_ATP"/>
    <property type="match status" value="1"/>
</dbReference>
<gene>
    <name evidence="14" type="ORF">CTHT_0009670</name>
</gene>
<dbReference type="PROSITE" id="PS50011">
    <property type="entry name" value="PROTEIN_KINASE_DOM"/>
    <property type="match status" value="1"/>
</dbReference>
<dbReference type="InterPro" id="IPR017441">
    <property type="entry name" value="Protein_kinase_ATP_BS"/>
</dbReference>
<feature type="active site" description="Proton acceptor" evidence="7">
    <location>
        <position position="414"/>
    </location>
</feature>
<protein>
    <submittedName>
        <fullName evidence="14">Uncharacterized protein</fullName>
    </submittedName>
</protein>
<reference evidence="14 15" key="1">
    <citation type="journal article" date="2011" name="Cell">
        <title>Insight into structure and assembly of the nuclear pore complex by utilizing the genome of a eukaryotic thermophile.</title>
        <authorList>
            <person name="Amlacher S."/>
            <person name="Sarges P."/>
            <person name="Flemming D."/>
            <person name="van Noort V."/>
            <person name="Kunze R."/>
            <person name="Devos D.P."/>
            <person name="Arumugam M."/>
            <person name="Bork P."/>
            <person name="Hurt E."/>
        </authorList>
    </citation>
    <scope>NUCLEOTIDE SEQUENCE [LARGE SCALE GENOMIC DNA]</scope>
    <source>
        <strain evidence="15">DSM 1495 / CBS 144.50 / IMI 039719</strain>
    </source>
</reference>
<evidence type="ECO:0000313" key="14">
    <source>
        <dbReference type="EMBL" id="EGS23300.1"/>
    </source>
</evidence>
<dbReference type="InterPro" id="IPR000719">
    <property type="entry name" value="Prot_kinase_dom"/>
</dbReference>
<evidence type="ECO:0000256" key="8">
    <source>
        <dbReference type="PIRSR" id="PIRSR630616-2"/>
    </source>
</evidence>
<evidence type="ECO:0000256" key="1">
    <source>
        <dbReference type="ARBA" id="ARBA00005575"/>
    </source>
</evidence>
<dbReference type="Gene3D" id="2.60.200.20">
    <property type="match status" value="1"/>
</dbReference>
<dbReference type="GO" id="GO:0005524">
    <property type="term" value="F:ATP binding"/>
    <property type="evidence" value="ECO:0007669"/>
    <property type="project" value="UniProtKB-UniRule"/>
</dbReference>
<dbReference type="GeneID" id="18255005"/>
<feature type="domain" description="FHA" evidence="12">
    <location>
        <begin position="110"/>
        <end position="163"/>
    </location>
</feature>
<dbReference type="InterPro" id="IPR008984">
    <property type="entry name" value="SMAD_FHA_dom_sf"/>
</dbReference>